<organism evidence="1 2">
    <name type="scientific">Paracoccus limosus</name>
    <dbReference type="NCBI Taxonomy" id="913252"/>
    <lineage>
        <taxon>Bacteria</taxon>
        <taxon>Pseudomonadati</taxon>
        <taxon>Pseudomonadota</taxon>
        <taxon>Alphaproteobacteria</taxon>
        <taxon>Rhodobacterales</taxon>
        <taxon>Paracoccaceae</taxon>
        <taxon>Paracoccus</taxon>
    </lineage>
</organism>
<accession>A0A844H904</accession>
<sequence length="308" mass="34309">MDTEVVYRIGNTLNKPETKAVLSEVGMRHGRLTVSGRNALGNVVLRCDCGETIRLSSNQLMSGKHYQCESCDRWDRKSPGHRLVGTSAYRSLVSRYHGAKDRCSKEDNVAYKSYGGRGIRCEFDGTEEYVRYLAPAVLTYGIGGQVDRIDNDGHYEVGNLRIISAKDNGRNRRTTILIDGVPLGEICESAGFNPMDDLKMYARIFERVRHRIGVGDEMSASIIKDIVRHARETPVVSGSNARAKRQPVVVDGRTLKDILEDIGLGGNKAIYNGTRARITNCRNRKKQEPCVEIVQSWALDYAKARGLA</sequence>
<dbReference type="Proteomes" id="UP000442533">
    <property type="component" value="Unassembled WGS sequence"/>
</dbReference>
<dbReference type="OrthoDB" id="7340968at2"/>
<dbReference type="AlphaFoldDB" id="A0A844H904"/>
<gene>
    <name evidence="1" type="ORF">GL279_09985</name>
</gene>
<evidence type="ECO:0000313" key="2">
    <source>
        <dbReference type="Proteomes" id="UP000442533"/>
    </source>
</evidence>
<proteinExistence type="predicted"/>
<reference evidence="1 2" key="1">
    <citation type="submission" date="2019-11" db="EMBL/GenBank/DDBJ databases">
        <authorList>
            <person name="Dong K."/>
        </authorList>
    </citation>
    <scope>NUCLEOTIDE SEQUENCE [LARGE SCALE GENOMIC DNA]</scope>
    <source>
        <strain evidence="1 2">JCM 17370</strain>
    </source>
</reference>
<dbReference type="EMBL" id="WMIF01000011">
    <property type="protein sequence ID" value="MTH34928.1"/>
    <property type="molecule type" value="Genomic_DNA"/>
</dbReference>
<dbReference type="RefSeq" id="WP_155064478.1">
    <property type="nucleotide sequence ID" value="NZ_WMIF01000011.1"/>
</dbReference>
<comment type="caution">
    <text evidence="1">The sequence shown here is derived from an EMBL/GenBank/DDBJ whole genome shotgun (WGS) entry which is preliminary data.</text>
</comment>
<name>A0A844H904_9RHOB</name>
<protein>
    <submittedName>
        <fullName evidence="1">Uncharacterized protein</fullName>
    </submittedName>
</protein>
<keyword evidence="2" id="KW-1185">Reference proteome</keyword>
<evidence type="ECO:0000313" key="1">
    <source>
        <dbReference type="EMBL" id="MTH34928.1"/>
    </source>
</evidence>